<evidence type="ECO:0000256" key="13">
    <source>
        <dbReference type="ARBA" id="ARBA00023136"/>
    </source>
</evidence>
<accession>A0ABQ5T852</accession>
<dbReference type="InterPro" id="IPR003661">
    <property type="entry name" value="HisK_dim/P_dom"/>
</dbReference>
<dbReference type="SMART" id="SM00387">
    <property type="entry name" value="HATPase_c"/>
    <property type="match status" value="1"/>
</dbReference>
<keyword evidence="4" id="KW-1003">Cell membrane</keyword>
<dbReference type="EMBL" id="BSFD01000002">
    <property type="protein sequence ID" value="GLK48260.1"/>
    <property type="molecule type" value="Genomic_DNA"/>
</dbReference>
<dbReference type="Pfam" id="PF02743">
    <property type="entry name" value="dCache_1"/>
    <property type="match status" value="1"/>
</dbReference>
<evidence type="ECO:0000256" key="15">
    <source>
        <dbReference type="SAM" id="Phobius"/>
    </source>
</evidence>
<dbReference type="EC" id="2.7.13.3" evidence="3"/>
<reference evidence="17" key="2">
    <citation type="submission" date="2023-01" db="EMBL/GenBank/DDBJ databases">
        <authorList>
            <person name="Sun Q."/>
            <person name="Evtushenko L."/>
        </authorList>
    </citation>
    <scope>NUCLEOTIDE SEQUENCE</scope>
    <source>
        <strain evidence="17">VKM B-1499</strain>
    </source>
</reference>
<gene>
    <name evidence="17" type="primary">dctB</name>
    <name evidence="17" type="ORF">GCM10017620_12330</name>
</gene>
<keyword evidence="5" id="KW-0597">Phosphoprotein</keyword>
<evidence type="ECO:0000256" key="2">
    <source>
        <dbReference type="ARBA" id="ARBA00004651"/>
    </source>
</evidence>
<keyword evidence="10" id="KW-0067">ATP-binding</keyword>
<dbReference type="InterPro" id="IPR036097">
    <property type="entry name" value="HisK_dim/P_sf"/>
</dbReference>
<dbReference type="PROSITE" id="PS50109">
    <property type="entry name" value="HIS_KIN"/>
    <property type="match status" value="1"/>
</dbReference>
<dbReference type="Gene3D" id="1.10.287.130">
    <property type="match status" value="1"/>
</dbReference>
<name>A0ABQ5T852_9CAUL</name>
<evidence type="ECO:0000256" key="4">
    <source>
        <dbReference type="ARBA" id="ARBA00022475"/>
    </source>
</evidence>
<dbReference type="InterPro" id="IPR004358">
    <property type="entry name" value="Sig_transdc_His_kin-like_C"/>
</dbReference>
<evidence type="ECO:0000256" key="3">
    <source>
        <dbReference type="ARBA" id="ARBA00012438"/>
    </source>
</evidence>
<sequence length="590" mass="64456">MAAAWLAASLFLGGVAGEAARRNALEELERQATAGAAMHAAVLRSELEKQRAAPVILAEDPDVARLLAAPDARTVDRVDRKLERLAIQMRAAVIYVLDAKGLTLASSNWRAPTSFVGIRYDFRPYFTNAMRDAKGEFYALGTRSGRPGLYLSRRVDSSDGTPLGVVVLKLEFDALESEWRSSGEPAWVADPGGVVLVTSVPEWRFRATGPMDETRRRLSQTDLTLRPDALAPLPFRTPDGDRPRLVRTAVGEGRPQTWMHSQTGTAMPGWTLHLLTPERGMVGTAVAGGRGLALLITSLLALAAALLLRRRHQAIARARAEEEGRLELERRIRERTHELHEANLALNRQIEERRRAEAARELLRDELVQASKLAALGQIVASVAHEINQPVAAIWTHADTAVLLLERDQTDKARDALRKIGDLTRRIGAITQDLRLFSRKAAPSIDEIRLEDAIQGGLQLTRGRLEEGGISLERIGDGDVNILADQFRLEQVVVNLIKNAAEAMEGQDDARLVLTVERQGERVRLIFADNGPGVAPEVASQLFTPFVTTRANGLGLGLVICRDIIASFGGELDLLPTARGATFIASLKAA</sequence>
<dbReference type="CDD" id="cd00082">
    <property type="entry name" value="HisKA"/>
    <property type="match status" value="1"/>
</dbReference>
<dbReference type="PRINTS" id="PR00344">
    <property type="entry name" value="BCTRLSENSOR"/>
</dbReference>
<dbReference type="Gene3D" id="3.30.450.20">
    <property type="entry name" value="PAS domain"/>
    <property type="match status" value="2"/>
</dbReference>
<keyword evidence="14" id="KW-0175">Coiled coil</keyword>
<dbReference type="RefSeq" id="WP_271164494.1">
    <property type="nucleotide sequence ID" value="NZ_BSFD01000002.1"/>
</dbReference>
<keyword evidence="11 15" id="KW-1133">Transmembrane helix</keyword>
<dbReference type="SUPFAM" id="SSF55874">
    <property type="entry name" value="ATPase domain of HSP90 chaperone/DNA topoisomerase II/histidine kinase"/>
    <property type="match status" value="1"/>
</dbReference>
<reference evidence="17" key="1">
    <citation type="journal article" date="2014" name="Int. J. Syst. Evol. Microbiol.">
        <title>Complete genome of a new Firmicutes species belonging to the dominant human colonic microbiota ('Ruminococcus bicirculans') reveals two chromosomes and a selective capacity to utilize plant glucans.</title>
        <authorList>
            <consortium name="NISC Comparative Sequencing Program"/>
            <person name="Wegmann U."/>
            <person name="Louis P."/>
            <person name="Goesmann A."/>
            <person name="Henrissat B."/>
            <person name="Duncan S.H."/>
            <person name="Flint H.J."/>
        </authorList>
    </citation>
    <scope>NUCLEOTIDE SEQUENCE</scope>
    <source>
        <strain evidence="17">VKM B-1499</strain>
    </source>
</reference>
<evidence type="ECO:0000256" key="1">
    <source>
        <dbReference type="ARBA" id="ARBA00000085"/>
    </source>
</evidence>
<dbReference type="InterPro" id="IPR036890">
    <property type="entry name" value="HATPase_C_sf"/>
</dbReference>
<evidence type="ECO:0000256" key="8">
    <source>
        <dbReference type="ARBA" id="ARBA00022741"/>
    </source>
</evidence>
<evidence type="ECO:0000256" key="10">
    <source>
        <dbReference type="ARBA" id="ARBA00022840"/>
    </source>
</evidence>
<dbReference type="InterPro" id="IPR029151">
    <property type="entry name" value="Sensor-like_sf"/>
</dbReference>
<dbReference type="CDD" id="cd12914">
    <property type="entry name" value="PDC1_DGC_like"/>
    <property type="match status" value="1"/>
</dbReference>
<dbReference type="InterPro" id="IPR033479">
    <property type="entry name" value="dCache_1"/>
</dbReference>
<protein>
    <recommendedName>
        <fullName evidence="3">histidine kinase</fullName>
        <ecNumber evidence="3">2.7.13.3</ecNumber>
    </recommendedName>
</protein>
<evidence type="ECO:0000256" key="12">
    <source>
        <dbReference type="ARBA" id="ARBA00023012"/>
    </source>
</evidence>
<keyword evidence="8" id="KW-0547">Nucleotide-binding</keyword>
<evidence type="ECO:0000256" key="5">
    <source>
        <dbReference type="ARBA" id="ARBA00022553"/>
    </source>
</evidence>
<comment type="caution">
    <text evidence="17">The sequence shown here is derived from an EMBL/GenBank/DDBJ whole genome shotgun (WGS) entry which is preliminary data.</text>
</comment>
<dbReference type="PANTHER" id="PTHR43065:SF46">
    <property type="entry name" value="C4-DICARBOXYLATE TRANSPORT SENSOR PROTEIN DCTB"/>
    <property type="match status" value="1"/>
</dbReference>
<feature type="domain" description="Histidine kinase" evidence="16">
    <location>
        <begin position="382"/>
        <end position="590"/>
    </location>
</feature>
<dbReference type="Proteomes" id="UP001143509">
    <property type="component" value="Unassembled WGS sequence"/>
</dbReference>
<evidence type="ECO:0000256" key="6">
    <source>
        <dbReference type="ARBA" id="ARBA00022679"/>
    </source>
</evidence>
<dbReference type="Pfam" id="PF02518">
    <property type="entry name" value="HATPase_c"/>
    <property type="match status" value="1"/>
</dbReference>
<keyword evidence="6" id="KW-0808">Transferase</keyword>
<comment type="catalytic activity">
    <reaction evidence="1">
        <text>ATP + protein L-histidine = ADP + protein N-phospho-L-histidine.</text>
        <dbReference type="EC" id="2.7.13.3"/>
    </reaction>
</comment>
<evidence type="ECO:0000256" key="11">
    <source>
        <dbReference type="ARBA" id="ARBA00022989"/>
    </source>
</evidence>
<evidence type="ECO:0000256" key="9">
    <source>
        <dbReference type="ARBA" id="ARBA00022777"/>
    </source>
</evidence>
<keyword evidence="12" id="KW-0902">Two-component regulatory system</keyword>
<dbReference type="SUPFAM" id="SSF103190">
    <property type="entry name" value="Sensory domain-like"/>
    <property type="match status" value="1"/>
</dbReference>
<dbReference type="PIRSF" id="PIRSF036431">
    <property type="entry name" value="STHK_DctB"/>
    <property type="match status" value="1"/>
</dbReference>
<proteinExistence type="predicted"/>
<dbReference type="Pfam" id="PF00512">
    <property type="entry name" value="HisKA"/>
    <property type="match status" value="1"/>
</dbReference>
<evidence type="ECO:0000256" key="14">
    <source>
        <dbReference type="SAM" id="Coils"/>
    </source>
</evidence>
<evidence type="ECO:0000313" key="18">
    <source>
        <dbReference type="Proteomes" id="UP001143509"/>
    </source>
</evidence>
<dbReference type="Gene3D" id="3.30.565.10">
    <property type="entry name" value="Histidine kinase-like ATPase, C-terminal domain"/>
    <property type="match status" value="1"/>
</dbReference>
<organism evidence="17 18">
    <name type="scientific">Brevundimonas intermedia</name>
    <dbReference type="NCBI Taxonomy" id="74315"/>
    <lineage>
        <taxon>Bacteria</taxon>
        <taxon>Pseudomonadati</taxon>
        <taxon>Pseudomonadota</taxon>
        <taxon>Alphaproteobacteria</taxon>
        <taxon>Caulobacterales</taxon>
        <taxon>Caulobacteraceae</taxon>
        <taxon>Brevundimonas</taxon>
    </lineage>
</organism>
<keyword evidence="7 15" id="KW-0812">Transmembrane</keyword>
<feature type="coiled-coil region" evidence="14">
    <location>
        <begin position="339"/>
        <end position="373"/>
    </location>
</feature>
<dbReference type="InterPro" id="IPR003594">
    <property type="entry name" value="HATPase_dom"/>
</dbReference>
<dbReference type="Gene3D" id="6.10.250.3020">
    <property type="match status" value="1"/>
</dbReference>
<comment type="subcellular location">
    <subcellularLocation>
        <location evidence="2">Cell membrane</location>
        <topology evidence="2">Multi-pass membrane protein</topology>
    </subcellularLocation>
</comment>
<evidence type="ECO:0000256" key="7">
    <source>
        <dbReference type="ARBA" id="ARBA00022692"/>
    </source>
</evidence>
<evidence type="ECO:0000259" key="16">
    <source>
        <dbReference type="PROSITE" id="PS50109"/>
    </source>
</evidence>
<dbReference type="SMART" id="SM00388">
    <property type="entry name" value="HisKA"/>
    <property type="match status" value="1"/>
</dbReference>
<keyword evidence="18" id="KW-1185">Reference proteome</keyword>
<dbReference type="InterPro" id="IPR017055">
    <property type="entry name" value="Sig_transdc_His_kinase_DctB"/>
</dbReference>
<dbReference type="InterPro" id="IPR005467">
    <property type="entry name" value="His_kinase_dom"/>
</dbReference>
<dbReference type="PANTHER" id="PTHR43065">
    <property type="entry name" value="SENSOR HISTIDINE KINASE"/>
    <property type="match status" value="1"/>
</dbReference>
<dbReference type="SUPFAM" id="SSF47384">
    <property type="entry name" value="Homodimeric domain of signal transducing histidine kinase"/>
    <property type="match status" value="1"/>
</dbReference>
<keyword evidence="9" id="KW-0418">Kinase</keyword>
<keyword evidence="13 15" id="KW-0472">Membrane</keyword>
<evidence type="ECO:0000313" key="17">
    <source>
        <dbReference type="EMBL" id="GLK48260.1"/>
    </source>
</evidence>
<feature type="transmembrane region" description="Helical" evidence="15">
    <location>
        <begin position="291"/>
        <end position="308"/>
    </location>
</feature>